<dbReference type="GeneID" id="94350197"/>
<sequence>MYQTRMAKVLAELVSRTANWSVDMLRDELLELNKLAYPFRHHFDRTELMTLVEAHVKTMAKE</sequence>
<reference evidence="1 2" key="1">
    <citation type="journal article" date="2021" name="Genome Biol.">
        <title>AFLAP: assembly-free linkage analysis pipeline using k-mers from genome sequencing data.</title>
        <authorList>
            <person name="Fletcher K."/>
            <person name="Zhang L."/>
            <person name="Gil J."/>
            <person name="Han R."/>
            <person name="Cavanaugh K."/>
            <person name="Michelmore R."/>
        </authorList>
    </citation>
    <scope>NUCLEOTIDE SEQUENCE [LARGE SCALE GENOMIC DNA]</scope>
    <source>
        <strain evidence="1 2">SF5</strain>
    </source>
</reference>
<dbReference type="AlphaFoldDB" id="A0A976IF83"/>
<dbReference type="RefSeq" id="XP_067819206.1">
    <property type="nucleotide sequence ID" value="XM_067964526.1"/>
</dbReference>
<dbReference type="KEGG" id="blac:94350197"/>
<name>A0A976IF83_BRELC</name>
<dbReference type="EMBL" id="SHOA02000007">
    <property type="protein sequence ID" value="TDH69707.1"/>
    <property type="molecule type" value="Genomic_DNA"/>
</dbReference>
<proteinExistence type="predicted"/>
<organism evidence="1 2">
    <name type="scientific">Bremia lactucae</name>
    <name type="common">Lettuce downy mildew</name>
    <dbReference type="NCBI Taxonomy" id="4779"/>
    <lineage>
        <taxon>Eukaryota</taxon>
        <taxon>Sar</taxon>
        <taxon>Stramenopiles</taxon>
        <taxon>Oomycota</taxon>
        <taxon>Peronosporomycetes</taxon>
        <taxon>Peronosporales</taxon>
        <taxon>Peronosporaceae</taxon>
        <taxon>Bremia</taxon>
    </lineage>
</organism>
<dbReference type="OrthoDB" id="163336at2759"/>
<evidence type="ECO:0000313" key="1">
    <source>
        <dbReference type="EMBL" id="TDH69707.1"/>
    </source>
</evidence>
<comment type="caution">
    <text evidence="1">The sequence shown here is derived from an EMBL/GenBank/DDBJ whole genome shotgun (WGS) entry which is preliminary data.</text>
</comment>
<dbReference type="Proteomes" id="UP000294530">
    <property type="component" value="Unassembled WGS sequence"/>
</dbReference>
<keyword evidence="2" id="KW-1185">Reference proteome</keyword>
<evidence type="ECO:0000313" key="2">
    <source>
        <dbReference type="Proteomes" id="UP000294530"/>
    </source>
</evidence>
<accession>A0A976IF83</accession>
<gene>
    <name evidence="1" type="ORF">CCR75_006456</name>
</gene>
<protein>
    <submittedName>
        <fullName evidence="1">Uncharacterized protein</fullName>
    </submittedName>
</protein>